<comment type="caution">
    <text evidence="3">The sequence shown here is derived from an EMBL/GenBank/DDBJ whole genome shotgun (WGS) entry which is preliminary data.</text>
</comment>
<name>A0A9W8B2M0_9FUNG</name>
<dbReference type="Proteomes" id="UP001151582">
    <property type="component" value="Unassembled WGS sequence"/>
</dbReference>
<feature type="region of interest" description="Disordered" evidence="1">
    <location>
        <begin position="62"/>
        <end position="81"/>
    </location>
</feature>
<dbReference type="Gene3D" id="1.10.472.10">
    <property type="entry name" value="Cyclin-like"/>
    <property type="match status" value="1"/>
</dbReference>
<dbReference type="PANTHER" id="PTHR15615:SF108">
    <property type="entry name" value="PROTEIN CNPPD1"/>
    <property type="match status" value="1"/>
</dbReference>
<dbReference type="SUPFAM" id="SSF47954">
    <property type="entry name" value="Cyclin-like"/>
    <property type="match status" value="1"/>
</dbReference>
<gene>
    <name evidence="3" type="ORF">H4R34_005300</name>
</gene>
<proteinExistence type="predicted"/>
<evidence type="ECO:0000313" key="3">
    <source>
        <dbReference type="EMBL" id="KAJ1972756.1"/>
    </source>
</evidence>
<accession>A0A9W8B2M0</accession>
<dbReference type="CDD" id="cd20557">
    <property type="entry name" value="CYCLIN_ScPCL1-like"/>
    <property type="match status" value="1"/>
</dbReference>
<dbReference type="GO" id="GO:0016538">
    <property type="term" value="F:cyclin-dependent protein serine/threonine kinase regulator activity"/>
    <property type="evidence" value="ECO:0007669"/>
    <property type="project" value="TreeGrafter"/>
</dbReference>
<evidence type="ECO:0000259" key="2">
    <source>
        <dbReference type="Pfam" id="PF00134"/>
    </source>
</evidence>
<sequence>MTASVAEAGLFGETNKALLNVAVNALNSVIICRTERQPTELKRCADEANSVVSAAVATPTVPPATPPPFSPPSASASPDQTLPPLADFMQTVYERLHPSHLTVVASLIYVERFRQRMPQTARGTAATPYCIFLAALMVADKFLNDNKTFRTKAVADATDGLFTVHQVNRMEATFMVHLRYRLLITAADIDAFVGENQLATAC</sequence>
<evidence type="ECO:0000313" key="4">
    <source>
        <dbReference type="Proteomes" id="UP001151582"/>
    </source>
</evidence>
<reference evidence="3" key="1">
    <citation type="submission" date="2022-07" db="EMBL/GenBank/DDBJ databases">
        <title>Phylogenomic reconstructions and comparative analyses of Kickxellomycotina fungi.</title>
        <authorList>
            <person name="Reynolds N.K."/>
            <person name="Stajich J.E."/>
            <person name="Barry K."/>
            <person name="Grigoriev I.V."/>
            <person name="Crous P."/>
            <person name="Smith M.E."/>
        </authorList>
    </citation>
    <scope>NUCLEOTIDE SEQUENCE</scope>
    <source>
        <strain evidence="3">RSA 567</strain>
    </source>
</reference>
<dbReference type="PANTHER" id="PTHR15615">
    <property type="match status" value="1"/>
</dbReference>
<dbReference type="EMBL" id="JANBQB010000974">
    <property type="protein sequence ID" value="KAJ1972756.1"/>
    <property type="molecule type" value="Genomic_DNA"/>
</dbReference>
<dbReference type="Pfam" id="PF00134">
    <property type="entry name" value="Cyclin_N"/>
    <property type="match status" value="1"/>
</dbReference>
<dbReference type="InterPro" id="IPR013922">
    <property type="entry name" value="Cyclin_PHO80-like"/>
</dbReference>
<keyword evidence="4" id="KW-1185">Reference proteome</keyword>
<dbReference type="OrthoDB" id="10250320at2759"/>
<dbReference type="AlphaFoldDB" id="A0A9W8B2M0"/>
<dbReference type="GO" id="GO:0019901">
    <property type="term" value="F:protein kinase binding"/>
    <property type="evidence" value="ECO:0007669"/>
    <property type="project" value="InterPro"/>
</dbReference>
<feature type="compositionally biased region" description="Pro residues" evidence="1">
    <location>
        <begin position="62"/>
        <end position="71"/>
    </location>
</feature>
<dbReference type="InterPro" id="IPR006671">
    <property type="entry name" value="Cyclin_N"/>
</dbReference>
<evidence type="ECO:0000256" key="1">
    <source>
        <dbReference type="SAM" id="MobiDB-lite"/>
    </source>
</evidence>
<dbReference type="InterPro" id="IPR036915">
    <property type="entry name" value="Cyclin-like_sf"/>
</dbReference>
<organism evidence="3 4">
    <name type="scientific">Dimargaris verticillata</name>
    <dbReference type="NCBI Taxonomy" id="2761393"/>
    <lineage>
        <taxon>Eukaryota</taxon>
        <taxon>Fungi</taxon>
        <taxon>Fungi incertae sedis</taxon>
        <taxon>Zoopagomycota</taxon>
        <taxon>Kickxellomycotina</taxon>
        <taxon>Dimargaritomycetes</taxon>
        <taxon>Dimargaritales</taxon>
        <taxon>Dimargaritaceae</taxon>
        <taxon>Dimargaris</taxon>
    </lineage>
</organism>
<protein>
    <recommendedName>
        <fullName evidence="2">Cyclin N-terminal domain-containing protein</fullName>
    </recommendedName>
</protein>
<feature type="domain" description="Cyclin N-terminal" evidence="2">
    <location>
        <begin position="81"/>
        <end position="182"/>
    </location>
</feature>
<dbReference type="GO" id="GO:0005634">
    <property type="term" value="C:nucleus"/>
    <property type="evidence" value="ECO:0007669"/>
    <property type="project" value="TreeGrafter"/>
</dbReference>
<dbReference type="GO" id="GO:0000307">
    <property type="term" value="C:cyclin-dependent protein kinase holoenzyme complex"/>
    <property type="evidence" value="ECO:0007669"/>
    <property type="project" value="TreeGrafter"/>
</dbReference>